<dbReference type="Pfam" id="PF00892">
    <property type="entry name" value="EamA"/>
    <property type="match status" value="2"/>
</dbReference>
<accession>A0A167B7C2</accession>
<dbReference type="EMBL" id="AUXZ01000119">
    <property type="protein sequence ID" value="KZN46220.1"/>
    <property type="molecule type" value="Genomic_DNA"/>
</dbReference>
<dbReference type="AlphaFoldDB" id="A0A167B7C2"/>
<feature type="transmembrane region" description="Helical" evidence="1">
    <location>
        <begin position="230"/>
        <end position="248"/>
    </location>
</feature>
<name>A0A167B7C2_9GAMM</name>
<feature type="transmembrane region" description="Helical" evidence="1">
    <location>
        <begin position="60"/>
        <end position="81"/>
    </location>
</feature>
<dbReference type="PATRIC" id="fig|1365251.3.peg.4497"/>
<feature type="transmembrane region" description="Helical" evidence="1">
    <location>
        <begin position="198"/>
        <end position="218"/>
    </location>
</feature>
<feature type="transmembrane region" description="Helical" evidence="1">
    <location>
        <begin position="169"/>
        <end position="186"/>
    </location>
</feature>
<feature type="transmembrane region" description="Helical" evidence="1">
    <location>
        <begin position="140"/>
        <end position="157"/>
    </location>
</feature>
<keyword evidence="1" id="KW-0812">Transmembrane</keyword>
<evidence type="ECO:0000313" key="3">
    <source>
        <dbReference type="EMBL" id="KZN46220.1"/>
    </source>
</evidence>
<organism evidence="3 4">
    <name type="scientific">Pseudoalteromonas luteoviolacea H33</name>
    <dbReference type="NCBI Taxonomy" id="1365251"/>
    <lineage>
        <taxon>Bacteria</taxon>
        <taxon>Pseudomonadati</taxon>
        <taxon>Pseudomonadota</taxon>
        <taxon>Gammaproteobacteria</taxon>
        <taxon>Alteromonadales</taxon>
        <taxon>Pseudoalteromonadaceae</taxon>
        <taxon>Pseudoalteromonas</taxon>
    </lineage>
</organism>
<dbReference type="GO" id="GO:0016020">
    <property type="term" value="C:membrane"/>
    <property type="evidence" value="ECO:0007669"/>
    <property type="project" value="InterPro"/>
</dbReference>
<gene>
    <name evidence="3" type="ORF">N476_03595</name>
</gene>
<dbReference type="Proteomes" id="UP000076503">
    <property type="component" value="Unassembled WGS sequence"/>
</dbReference>
<proteinExistence type="predicted"/>
<evidence type="ECO:0000256" key="1">
    <source>
        <dbReference type="SAM" id="Phobius"/>
    </source>
</evidence>
<keyword evidence="1" id="KW-1133">Transmembrane helix</keyword>
<feature type="transmembrane region" description="Helical" evidence="1">
    <location>
        <begin position="87"/>
        <end position="107"/>
    </location>
</feature>
<dbReference type="SUPFAM" id="SSF103481">
    <property type="entry name" value="Multidrug resistance efflux transporter EmrE"/>
    <property type="match status" value="2"/>
</dbReference>
<feature type="transmembrane region" description="Helical" evidence="1">
    <location>
        <begin position="114"/>
        <end position="134"/>
    </location>
</feature>
<protein>
    <recommendedName>
        <fullName evidence="2">EamA domain-containing protein</fullName>
    </recommendedName>
</protein>
<evidence type="ECO:0000313" key="4">
    <source>
        <dbReference type="Proteomes" id="UP000076503"/>
    </source>
</evidence>
<feature type="domain" description="EamA" evidence="2">
    <location>
        <begin position="3"/>
        <end position="129"/>
    </location>
</feature>
<reference evidence="3 4" key="1">
    <citation type="submission" date="2013-07" db="EMBL/GenBank/DDBJ databases">
        <title>Comparative Genomic and Metabolomic Analysis of Twelve Strains of Pseudoalteromonas luteoviolacea.</title>
        <authorList>
            <person name="Vynne N.G."/>
            <person name="Mansson M."/>
            <person name="Gram L."/>
        </authorList>
    </citation>
    <scope>NUCLEOTIDE SEQUENCE [LARGE SCALE GENOMIC DNA]</scope>
    <source>
        <strain evidence="3 4">H33</strain>
    </source>
</reference>
<dbReference type="RefSeq" id="WP_063363670.1">
    <property type="nucleotide sequence ID" value="NZ_AUXZ01000119.1"/>
</dbReference>
<comment type="caution">
    <text evidence="3">The sequence shown here is derived from an EMBL/GenBank/DDBJ whole genome shotgun (WGS) entry which is preliminary data.</text>
</comment>
<feature type="transmembrane region" description="Helical" evidence="1">
    <location>
        <begin position="29"/>
        <end position="48"/>
    </location>
</feature>
<dbReference type="OrthoDB" id="6285496at2"/>
<evidence type="ECO:0000259" key="2">
    <source>
        <dbReference type="Pfam" id="PF00892"/>
    </source>
</evidence>
<dbReference type="InterPro" id="IPR000620">
    <property type="entry name" value="EamA_dom"/>
</dbReference>
<dbReference type="InterPro" id="IPR037185">
    <property type="entry name" value="EmrE-like"/>
</dbReference>
<dbReference type="Gene3D" id="1.10.3730.20">
    <property type="match status" value="1"/>
</dbReference>
<feature type="domain" description="EamA" evidence="2">
    <location>
        <begin position="142"/>
        <end position="270"/>
    </location>
</feature>
<sequence>MEFALLSALSWVGFDYTRKRLSAHFSAPLMSVIFSAIVLPVYLVYWLVVSRELPLSGYYVPATVSGLLAGIGSVCFIRALALGKVAVMLPMLCLTPVISGAVAWFWFGEALTQLELIAISILVVASFILQGGRFTIQEPGSGYIVITSICWGLCIVFDKQALMYSPVDFHIVYVTFIVLALNATLYRPVIVFDQIKQYLSVWFFAALCFSLAVTFQFIALESIQPGMLEALKRAIGIIGAGLIGVYLFKEKLTPTQWCCVGVILCTSAISSIQLAG</sequence>
<keyword evidence="1" id="KW-0472">Membrane</keyword>